<keyword evidence="6 8" id="KW-1133">Transmembrane helix</keyword>
<evidence type="ECO:0000313" key="11">
    <source>
        <dbReference type="Proteomes" id="UP000005947"/>
    </source>
</evidence>
<keyword evidence="7 8" id="KW-0472">Membrane</keyword>
<organism evidence="10 11">
    <name type="scientific">Fannyhessea vaginae DSM 15829</name>
    <dbReference type="NCBI Taxonomy" id="525256"/>
    <lineage>
        <taxon>Bacteria</taxon>
        <taxon>Bacillati</taxon>
        <taxon>Actinomycetota</taxon>
        <taxon>Coriobacteriia</taxon>
        <taxon>Coriobacteriales</taxon>
        <taxon>Atopobiaceae</taxon>
        <taxon>Fannyhessea</taxon>
    </lineage>
</organism>
<name>F1T5X1_9ACTN</name>
<evidence type="ECO:0000256" key="1">
    <source>
        <dbReference type="ARBA" id="ARBA00004651"/>
    </source>
</evidence>
<feature type="transmembrane region" description="Helical" evidence="8">
    <location>
        <begin position="246"/>
        <end position="266"/>
    </location>
</feature>
<comment type="caution">
    <text evidence="10">The sequence shown here is derived from an EMBL/GenBank/DDBJ whole genome shotgun (WGS) entry which is preliminary data.</text>
</comment>
<dbReference type="InterPro" id="IPR003352">
    <property type="entry name" value="PTS_EIIC"/>
</dbReference>
<dbReference type="eggNOG" id="COG3641">
    <property type="taxonomic scope" value="Bacteria"/>
</dbReference>
<dbReference type="OrthoDB" id="396983at2"/>
<keyword evidence="5 8" id="KW-0812">Transmembrane</keyword>
<feature type="transmembrane region" description="Helical" evidence="8">
    <location>
        <begin position="287"/>
        <end position="311"/>
    </location>
</feature>
<dbReference type="Proteomes" id="UP000005947">
    <property type="component" value="Unassembled WGS sequence"/>
</dbReference>
<keyword evidence="3" id="KW-1003">Cell membrane</keyword>
<feature type="transmembrane region" description="Helical" evidence="8">
    <location>
        <begin position="102"/>
        <end position="122"/>
    </location>
</feature>
<protein>
    <recommendedName>
        <fullName evidence="9">Phosphotransferase system EIIC domain-containing protein</fullName>
    </recommendedName>
</protein>
<evidence type="ECO:0000256" key="3">
    <source>
        <dbReference type="ARBA" id="ARBA00022475"/>
    </source>
</evidence>
<reference evidence="10 11" key="1">
    <citation type="submission" date="2011-02" db="EMBL/GenBank/DDBJ databases">
        <authorList>
            <person name="Muzny D."/>
            <person name="Qin X."/>
            <person name="Buhay C."/>
            <person name="Dugan-Rocha S."/>
            <person name="Ding Y."/>
            <person name="Chen G."/>
            <person name="Hawes A."/>
            <person name="Holder M."/>
            <person name="Jhangiani S."/>
            <person name="Johnson A."/>
            <person name="Khan Z."/>
            <person name="Li Z."/>
            <person name="Liu W."/>
            <person name="Liu X."/>
            <person name="Perez L."/>
            <person name="Shen H."/>
            <person name="Wang Q."/>
            <person name="Watt J."/>
            <person name="Xi L."/>
            <person name="Xin Y."/>
            <person name="Zhou J."/>
            <person name="Deng J."/>
            <person name="Jiang H."/>
            <person name="Liu Y."/>
            <person name="Qu J."/>
            <person name="Song X.-Z."/>
            <person name="Zhang L."/>
            <person name="Villasana D."/>
            <person name="Johnson A."/>
            <person name="Liu J."/>
            <person name="Liyanage D."/>
            <person name="Lorensuhewa L."/>
            <person name="Robinson T."/>
            <person name="Song A."/>
            <person name="Song B.-B."/>
            <person name="Dinh H."/>
            <person name="Thornton R."/>
            <person name="Coyle M."/>
            <person name="Francisco L."/>
            <person name="Jackson L."/>
            <person name="Javaid M."/>
            <person name="Korchina V."/>
            <person name="Kovar C."/>
            <person name="Mata R."/>
            <person name="Mathew T."/>
            <person name="Ngo R."/>
            <person name="Nguyen L."/>
            <person name="Nguyen N."/>
            <person name="Okwuonu G."/>
            <person name="Ongeri F."/>
            <person name="Pham C."/>
            <person name="Simmons D."/>
            <person name="Wilczek-Boney K."/>
            <person name="Hale W."/>
            <person name="Jakkamsetti A."/>
            <person name="Pham P."/>
            <person name="Ruth R."/>
            <person name="San Lucas F."/>
            <person name="Warren J."/>
            <person name="Zhang J."/>
            <person name="Zhao Z."/>
            <person name="Zhou C."/>
            <person name="Zhu D."/>
            <person name="Lee S."/>
            <person name="Bess C."/>
            <person name="Blankenburg K."/>
            <person name="Forbes L."/>
            <person name="Fu Q."/>
            <person name="Gubbala S."/>
            <person name="Hirani K."/>
            <person name="Jayaseelan J.C."/>
            <person name="Lara F."/>
            <person name="Munidasa M."/>
            <person name="Palculict T."/>
            <person name="Patil S."/>
            <person name="Pu L.-L."/>
            <person name="Saada N."/>
            <person name="Tang L."/>
            <person name="Weissenberger G."/>
            <person name="Zhu Y."/>
            <person name="Hemphill L."/>
            <person name="Shang Y."/>
            <person name="Youmans B."/>
            <person name="Ayvaz T."/>
            <person name="Ross M."/>
            <person name="Santibanez J."/>
            <person name="Aqrawi P."/>
            <person name="Gross S."/>
            <person name="Joshi V."/>
            <person name="Fowler G."/>
            <person name="Nazareth L."/>
            <person name="Reid J."/>
            <person name="Worley K."/>
            <person name="Petrosino J."/>
            <person name="Highlander S."/>
            <person name="Gibbs R."/>
        </authorList>
    </citation>
    <scope>NUCLEOTIDE SEQUENCE [LARGE SCALE GENOMIC DNA]</scope>
    <source>
        <strain evidence="10 11">DSM 15829</strain>
    </source>
</reference>
<evidence type="ECO:0000256" key="2">
    <source>
        <dbReference type="ARBA" id="ARBA00022448"/>
    </source>
</evidence>
<dbReference type="RefSeq" id="WP_006303060.1">
    <property type="nucleotide sequence ID" value="NZ_ACGK02000002.1"/>
</dbReference>
<feature type="transmembrane region" description="Helical" evidence="8">
    <location>
        <begin position="215"/>
        <end position="240"/>
    </location>
</feature>
<feature type="domain" description="Phosphotransferase system EIIC" evidence="9">
    <location>
        <begin position="40"/>
        <end position="376"/>
    </location>
</feature>
<dbReference type="GO" id="GO:0009401">
    <property type="term" value="P:phosphoenolpyruvate-dependent sugar phosphotransferase system"/>
    <property type="evidence" value="ECO:0007669"/>
    <property type="project" value="InterPro"/>
</dbReference>
<feature type="transmembrane region" description="Helical" evidence="8">
    <location>
        <begin position="41"/>
        <end position="63"/>
    </location>
</feature>
<dbReference type="AlphaFoldDB" id="F1T5X1"/>
<dbReference type="GO" id="GO:0008982">
    <property type="term" value="F:protein-N(PI)-phosphohistidine-sugar phosphotransferase activity"/>
    <property type="evidence" value="ECO:0007669"/>
    <property type="project" value="InterPro"/>
</dbReference>
<gene>
    <name evidence="10" type="ORF">HMPREF0091_10871</name>
</gene>
<evidence type="ECO:0000313" key="10">
    <source>
        <dbReference type="EMBL" id="EGF22876.1"/>
    </source>
</evidence>
<comment type="subcellular location">
    <subcellularLocation>
        <location evidence="1">Cell membrane</location>
        <topology evidence="1">Multi-pass membrane protein</topology>
    </subcellularLocation>
</comment>
<evidence type="ECO:0000256" key="8">
    <source>
        <dbReference type="SAM" id="Phobius"/>
    </source>
</evidence>
<feature type="transmembrane region" description="Helical" evidence="8">
    <location>
        <begin position="164"/>
        <end position="184"/>
    </location>
</feature>
<dbReference type="GeneID" id="93210638"/>
<dbReference type="GO" id="GO:0005886">
    <property type="term" value="C:plasma membrane"/>
    <property type="evidence" value="ECO:0007669"/>
    <property type="project" value="UniProtKB-SubCell"/>
</dbReference>
<sequence length="379" mass="39330">MATSQNTSGAATPQAAKVSTAAKRTSAPSASESFGQFILKILNGTTIAIVVALIPNAILATFIKPFPDCAPLMEFYHTIVAFQFLTPAMAGFLIAHQFKFNPIQMATVAGATFIGSGAWKFVPAATVADKTAPLFQLAGIGDIINVMICAALTVAVVRAIGNKLGSLTIVLLPIIAGAGMGFVGWKLLPYVSQITFFIGQVINTFTTLQPWLMCMLIAASFSIIIISPLSTVAIGIAIGLTGMSSAAAGMGVAACAAMLVWACARVNKAGVPIAVALGAMKMMMPNFMTRPVMAIPAALTAAISALTIPLWEMGGTPASSGFGLVGFVSPLAALSIGNVNIIQILIAWVVIPFAVGFVVNKVLCDVVHLYDKDLFKFKG</sequence>
<accession>F1T5X1</accession>
<keyword evidence="2" id="KW-0813">Transport</keyword>
<feature type="transmembrane region" description="Helical" evidence="8">
    <location>
        <begin position="75"/>
        <end position="95"/>
    </location>
</feature>
<evidence type="ECO:0000259" key="9">
    <source>
        <dbReference type="Pfam" id="PF13303"/>
    </source>
</evidence>
<keyword evidence="11" id="KW-1185">Reference proteome</keyword>
<feature type="transmembrane region" description="Helical" evidence="8">
    <location>
        <begin position="134"/>
        <end position="157"/>
    </location>
</feature>
<feature type="transmembrane region" description="Helical" evidence="8">
    <location>
        <begin position="331"/>
        <end position="359"/>
    </location>
</feature>
<evidence type="ECO:0000256" key="7">
    <source>
        <dbReference type="ARBA" id="ARBA00023136"/>
    </source>
</evidence>
<evidence type="ECO:0000256" key="6">
    <source>
        <dbReference type="ARBA" id="ARBA00022989"/>
    </source>
</evidence>
<evidence type="ECO:0000256" key="4">
    <source>
        <dbReference type="ARBA" id="ARBA00022597"/>
    </source>
</evidence>
<dbReference type="Pfam" id="PF13303">
    <property type="entry name" value="PTS_EIIC_2"/>
    <property type="match status" value="1"/>
</dbReference>
<feature type="transmembrane region" description="Helical" evidence="8">
    <location>
        <begin position="190"/>
        <end position="208"/>
    </location>
</feature>
<proteinExistence type="predicted"/>
<evidence type="ECO:0000256" key="5">
    <source>
        <dbReference type="ARBA" id="ARBA00022692"/>
    </source>
</evidence>
<keyword evidence="4" id="KW-0762">Sugar transport</keyword>
<dbReference type="EMBL" id="ACGK02000002">
    <property type="protein sequence ID" value="EGF22876.1"/>
    <property type="molecule type" value="Genomic_DNA"/>
</dbReference>